<name>A0A512BGB5_9BACT</name>
<proteinExistence type="predicted"/>
<protein>
    <recommendedName>
        <fullName evidence="4">Cell wall anchor protein</fullName>
    </recommendedName>
</protein>
<evidence type="ECO:0000313" key="3">
    <source>
        <dbReference type="Proteomes" id="UP000321513"/>
    </source>
</evidence>
<accession>A0A512BGB5</accession>
<organism evidence="2 3">
    <name type="scientific">Segetibacter aerophilus</name>
    <dbReference type="NCBI Taxonomy" id="670293"/>
    <lineage>
        <taxon>Bacteria</taxon>
        <taxon>Pseudomonadati</taxon>
        <taxon>Bacteroidota</taxon>
        <taxon>Chitinophagia</taxon>
        <taxon>Chitinophagales</taxon>
        <taxon>Chitinophagaceae</taxon>
        <taxon>Segetibacter</taxon>
    </lineage>
</organism>
<dbReference type="EMBL" id="BJYT01000015">
    <property type="protein sequence ID" value="GEO11008.1"/>
    <property type="molecule type" value="Genomic_DNA"/>
</dbReference>
<dbReference type="Proteomes" id="UP000321513">
    <property type="component" value="Unassembled WGS sequence"/>
</dbReference>
<evidence type="ECO:0000313" key="2">
    <source>
        <dbReference type="EMBL" id="GEO11008.1"/>
    </source>
</evidence>
<sequence>MRLIFTYFLLLLVTISKAQIGVGTTSPNSTLDVRGSLSLNQRSFSASTTAASTDNGLVFTGTSAATLTLPDATTCTGRVYTIKNTSATLPVPVLTIATTSSQTIDGSSIYLLDEAQKSVTLTSSGTGWNVTSVAAINKTRANYVIVKSSADFPAPVAGVVTLAANTIYEINGTITMTNKINLNGCYLMGEDANTDKIIYTPGSGELFTGSKGGTIKVLTLAAITSGSKLFNLTLASSENLIVRDANIVNCKDVGLVSGANICFFSVVNYAGNLNGITYQNITSLLLDNTAWFSTNSNTFEKLVGTFEIIEKLGGLSQASATLSAVSLDITGITSITEAGNLKNTGFTGTGTKVNGTFSKKWEVEAPGLSTEKDAVATGSLYVSASGLTDIISMNVPVKIAGTTSASDLVRFTSPANNRLMYDGTKTRTFTVSSYMSVLGASGTYTYSFYIYKNGVKVPSSKQLTSVRSSQGDIQSVTLGCTVSLAPNDYIEVWAENNETNTDVTAQTLTLIVK</sequence>
<dbReference type="OrthoDB" id="581140at2"/>
<comment type="caution">
    <text evidence="2">The sequence shown here is derived from an EMBL/GenBank/DDBJ whole genome shotgun (WGS) entry which is preliminary data.</text>
</comment>
<keyword evidence="3" id="KW-1185">Reference proteome</keyword>
<gene>
    <name evidence="2" type="ORF">SAE01_35040</name>
</gene>
<feature type="chain" id="PRO_5021733390" description="Cell wall anchor protein" evidence="1">
    <location>
        <begin position="19"/>
        <end position="513"/>
    </location>
</feature>
<feature type="signal peptide" evidence="1">
    <location>
        <begin position="1"/>
        <end position="18"/>
    </location>
</feature>
<evidence type="ECO:0008006" key="4">
    <source>
        <dbReference type="Google" id="ProtNLM"/>
    </source>
</evidence>
<keyword evidence="1" id="KW-0732">Signal</keyword>
<reference evidence="2 3" key="1">
    <citation type="submission" date="2019-07" db="EMBL/GenBank/DDBJ databases">
        <title>Whole genome shotgun sequence of Segetibacter aerophilus NBRC 106135.</title>
        <authorList>
            <person name="Hosoyama A."/>
            <person name="Uohara A."/>
            <person name="Ohji S."/>
            <person name="Ichikawa N."/>
        </authorList>
    </citation>
    <scope>NUCLEOTIDE SEQUENCE [LARGE SCALE GENOMIC DNA]</scope>
    <source>
        <strain evidence="2 3">NBRC 106135</strain>
    </source>
</reference>
<dbReference type="AlphaFoldDB" id="A0A512BGB5"/>
<dbReference type="RefSeq" id="WP_147205120.1">
    <property type="nucleotide sequence ID" value="NZ_BJYT01000015.1"/>
</dbReference>
<evidence type="ECO:0000256" key="1">
    <source>
        <dbReference type="SAM" id="SignalP"/>
    </source>
</evidence>